<dbReference type="Gene3D" id="3.60.10.10">
    <property type="entry name" value="Endonuclease/exonuclease/phosphatase"/>
    <property type="match status" value="1"/>
</dbReference>
<feature type="domain" description="2',5'-phosphodiesterase 12-like N-terminal" evidence="2">
    <location>
        <begin position="158"/>
        <end position="253"/>
    </location>
</feature>
<evidence type="ECO:0008006" key="5">
    <source>
        <dbReference type="Google" id="ProtNLM"/>
    </source>
</evidence>
<evidence type="ECO:0000259" key="2">
    <source>
        <dbReference type="Pfam" id="PF21171"/>
    </source>
</evidence>
<sequence length="684" mass="76549">NSIVVSESDTVMRCNTILKLISTYSLRSCSFQQTTSKMQNAYIRYLDGAEQFQVSFQFKNESLGVDRQFNFSRQLSEKVNDFLARVTANIERSVNKKKKKKKVASGEETADNKIHVNLLRGEEIVPGDLICKDVLFVSGLSLKILESKFSVVLNAPWVSLITLPSSIMAGFPAYPTKLEVLFAVITECNFCWYKNTSTTPGKNIPENWVEVGSGYYYTPSISDIGCHLKLVCAPQKGSVEGPTSDVVSTNPVEAGPGECPFESRHAFTKEQLSGETFRVVSYNILADLYADSDVARKELYPYCPAYALSIDYRKQLIMKELLGYNADIICLQEVDSKVFQYDLNPILSSIGYDGIFSKKGGAVSEGLACIFRKSRFRCVDSHNIHLAEELRTNPLFTELWDKIKENEALASRITDRTTCSQFVVLDSVDNPNERLVVANTHQYFHPDADHIRLLQTGMTLTYLEHLVAEASAQVSFLSDAFPIHCGLKQGDALSPLLFNFALEYAIRKVQDNREGLELNGLHQLLVYADDVNMLGENPQTIRENMGILLEASKEIGLEERRVSCVFCGDFNSTPEWGVYRLITTQHASEDSIDWSSNKEEEVKSVSLSHSLLLCSAYGTPEFTNYTVGFAGCLDYIFYQHDQLGVAQVVPLPSVEELQQHTALPSVVFPSDHLALVADLCWKHV</sequence>
<name>A0ABQ8TBZ4_PERAM</name>
<dbReference type="EMBL" id="JAJSOF020000013">
    <property type="protein sequence ID" value="KAJ4443448.1"/>
    <property type="molecule type" value="Genomic_DNA"/>
</dbReference>
<proteinExistence type="predicted"/>
<evidence type="ECO:0000313" key="4">
    <source>
        <dbReference type="Proteomes" id="UP001148838"/>
    </source>
</evidence>
<dbReference type="InterPro" id="IPR050410">
    <property type="entry name" value="CCR4/nocturin_mRNA_transcr"/>
</dbReference>
<dbReference type="InterPro" id="IPR005135">
    <property type="entry name" value="Endo/exonuclease/phosphatase"/>
</dbReference>
<dbReference type="SUPFAM" id="SSF56672">
    <property type="entry name" value="DNA/RNA polymerases"/>
    <property type="match status" value="1"/>
</dbReference>
<organism evidence="3 4">
    <name type="scientific">Periplaneta americana</name>
    <name type="common">American cockroach</name>
    <name type="synonym">Blatta americana</name>
    <dbReference type="NCBI Taxonomy" id="6978"/>
    <lineage>
        <taxon>Eukaryota</taxon>
        <taxon>Metazoa</taxon>
        <taxon>Ecdysozoa</taxon>
        <taxon>Arthropoda</taxon>
        <taxon>Hexapoda</taxon>
        <taxon>Insecta</taxon>
        <taxon>Pterygota</taxon>
        <taxon>Neoptera</taxon>
        <taxon>Polyneoptera</taxon>
        <taxon>Dictyoptera</taxon>
        <taxon>Blattodea</taxon>
        <taxon>Blattoidea</taxon>
        <taxon>Blattidae</taxon>
        <taxon>Blattinae</taxon>
        <taxon>Periplaneta</taxon>
    </lineage>
</organism>
<dbReference type="InterPro" id="IPR048821">
    <property type="entry name" value="PDE12-like_N"/>
</dbReference>
<feature type="domain" description="Endonuclease/exonuclease/phosphatase" evidence="1">
    <location>
        <begin position="281"/>
        <end position="672"/>
    </location>
</feature>
<comment type="caution">
    <text evidence="3">The sequence shown here is derived from an EMBL/GenBank/DDBJ whole genome shotgun (WGS) entry which is preliminary data.</text>
</comment>
<dbReference type="InterPro" id="IPR036691">
    <property type="entry name" value="Endo/exonu/phosph_ase_sf"/>
</dbReference>
<feature type="non-terminal residue" evidence="3">
    <location>
        <position position="1"/>
    </location>
</feature>
<dbReference type="Proteomes" id="UP001148838">
    <property type="component" value="Unassembled WGS sequence"/>
</dbReference>
<protein>
    <recommendedName>
        <fullName evidence="5">Endonuclease/exonuclease/phosphatase domain-containing protein</fullName>
    </recommendedName>
</protein>
<accession>A0ABQ8TBZ4</accession>
<dbReference type="SUPFAM" id="SSF56219">
    <property type="entry name" value="DNase I-like"/>
    <property type="match status" value="1"/>
</dbReference>
<gene>
    <name evidence="3" type="ORF">ANN_05117</name>
</gene>
<dbReference type="PANTHER" id="PTHR12121:SF37">
    <property type="entry name" value="2',5'-PHOSPHODIESTERASE 12"/>
    <property type="match status" value="1"/>
</dbReference>
<dbReference type="Pfam" id="PF21171">
    <property type="entry name" value="PDE12-like_N"/>
    <property type="match status" value="1"/>
</dbReference>
<reference evidence="3 4" key="1">
    <citation type="journal article" date="2022" name="Allergy">
        <title>Genome assembly and annotation of Periplaneta americana reveal a comprehensive cockroach allergen profile.</title>
        <authorList>
            <person name="Wang L."/>
            <person name="Xiong Q."/>
            <person name="Saelim N."/>
            <person name="Wang L."/>
            <person name="Nong W."/>
            <person name="Wan A.T."/>
            <person name="Shi M."/>
            <person name="Liu X."/>
            <person name="Cao Q."/>
            <person name="Hui J.H.L."/>
            <person name="Sookrung N."/>
            <person name="Leung T.F."/>
            <person name="Tungtrongchitr A."/>
            <person name="Tsui S.K.W."/>
        </authorList>
    </citation>
    <scope>NUCLEOTIDE SEQUENCE [LARGE SCALE GENOMIC DNA]</scope>
    <source>
        <strain evidence="3">PWHHKU_190912</strain>
    </source>
</reference>
<evidence type="ECO:0000259" key="1">
    <source>
        <dbReference type="Pfam" id="PF03372"/>
    </source>
</evidence>
<keyword evidence="4" id="KW-1185">Reference proteome</keyword>
<evidence type="ECO:0000313" key="3">
    <source>
        <dbReference type="EMBL" id="KAJ4443448.1"/>
    </source>
</evidence>
<dbReference type="PANTHER" id="PTHR12121">
    <property type="entry name" value="CARBON CATABOLITE REPRESSOR PROTEIN 4"/>
    <property type="match status" value="1"/>
</dbReference>
<dbReference type="Pfam" id="PF03372">
    <property type="entry name" value="Exo_endo_phos"/>
    <property type="match status" value="1"/>
</dbReference>
<dbReference type="InterPro" id="IPR043502">
    <property type="entry name" value="DNA/RNA_pol_sf"/>
</dbReference>